<feature type="binding site" evidence="16">
    <location>
        <begin position="210"/>
        <end position="211"/>
    </location>
    <ligand>
        <name>ATP</name>
        <dbReference type="ChEBI" id="CHEBI:30616"/>
    </ligand>
</feature>
<comment type="pathway">
    <text evidence="4 18">Amino-acid biosynthesis; L-threonine biosynthesis; L-threonine from L-aspartate: step 1/5.</text>
</comment>
<organism evidence="20 21">
    <name type="scientific">Lentzea waywayandensis</name>
    <dbReference type="NCBI Taxonomy" id="84724"/>
    <lineage>
        <taxon>Bacteria</taxon>
        <taxon>Bacillati</taxon>
        <taxon>Actinomycetota</taxon>
        <taxon>Actinomycetes</taxon>
        <taxon>Pseudonocardiales</taxon>
        <taxon>Pseudonocardiaceae</taxon>
        <taxon>Lentzea</taxon>
    </lineage>
</organism>
<evidence type="ECO:0000256" key="4">
    <source>
        <dbReference type="ARBA" id="ARBA00005139"/>
    </source>
</evidence>
<dbReference type="GO" id="GO:0004072">
    <property type="term" value="F:aspartate kinase activity"/>
    <property type="evidence" value="ECO:0007669"/>
    <property type="project" value="UniProtKB-EC"/>
</dbReference>
<dbReference type="NCBIfam" id="TIGR00657">
    <property type="entry name" value="asp_kinases"/>
    <property type="match status" value="1"/>
</dbReference>
<dbReference type="NCBIfam" id="TIGR00656">
    <property type="entry name" value="asp_kin_monofn"/>
    <property type="match status" value="1"/>
</dbReference>
<dbReference type="UniPathway" id="UPA00051">
    <property type="reaction ID" value="UER00462"/>
</dbReference>
<evidence type="ECO:0000256" key="6">
    <source>
        <dbReference type="ARBA" id="ARBA00013059"/>
    </source>
</evidence>
<evidence type="ECO:0000256" key="8">
    <source>
        <dbReference type="ARBA" id="ARBA00022605"/>
    </source>
</evidence>
<dbReference type="FunFam" id="3.40.1160.10:FF:000002">
    <property type="entry name" value="Aspartokinase"/>
    <property type="match status" value="1"/>
</dbReference>
<dbReference type="GO" id="GO:0009088">
    <property type="term" value="P:threonine biosynthetic process"/>
    <property type="evidence" value="ECO:0007669"/>
    <property type="project" value="UniProtKB-UniPathway"/>
</dbReference>
<dbReference type="InterPro" id="IPR036393">
    <property type="entry name" value="AceGlu_kinase-like_sf"/>
</dbReference>
<keyword evidence="11 17" id="KW-0418">Kinase</keyword>
<keyword evidence="13" id="KW-0220">Diaminopimelate biosynthesis</keyword>
<keyword evidence="21" id="KW-1185">Reference proteome</keyword>
<dbReference type="GO" id="GO:0005524">
    <property type="term" value="F:ATP binding"/>
    <property type="evidence" value="ECO:0007669"/>
    <property type="project" value="UniProtKB-KW"/>
</dbReference>
<dbReference type="Pfam" id="PF00696">
    <property type="entry name" value="AA_kinase"/>
    <property type="match status" value="1"/>
</dbReference>
<evidence type="ECO:0000256" key="1">
    <source>
        <dbReference type="ARBA" id="ARBA00002843"/>
    </source>
</evidence>
<dbReference type="AlphaFoldDB" id="A0A1I6EE20"/>
<proteinExistence type="inferred from homology"/>
<evidence type="ECO:0000256" key="12">
    <source>
        <dbReference type="ARBA" id="ARBA00022840"/>
    </source>
</evidence>
<dbReference type="InterPro" id="IPR041740">
    <property type="entry name" value="AKii-LysC-BS"/>
</dbReference>
<dbReference type="CDD" id="cd04261">
    <property type="entry name" value="AAK_AKii-LysC-BS"/>
    <property type="match status" value="1"/>
</dbReference>
<comment type="function">
    <text evidence="1">Catalyzes the phosphorylation of the beta-carboxyl group of aspartic acid with ATP to yield 4-phospho-L-aspartate, which is involved in the branched biosynthetic pathway leading to the biosynthesis of amino acids lysine, threonine, isoleucine and methionine.</text>
</comment>
<dbReference type="InterPro" id="IPR001341">
    <property type="entry name" value="Asp_kinase"/>
</dbReference>
<dbReference type="InterPro" id="IPR005260">
    <property type="entry name" value="Asp_kin_monofn"/>
</dbReference>
<dbReference type="InterPro" id="IPR054352">
    <property type="entry name" value="ACT_Aspartokinase"/>
</dbReference>
<evidence type="ECO:0000256" key="14">
    <source>
        <dbReference type="ARBA" id="ARBA00023154"/>
    </source>
</evidence>
<dbReference type="Gene3D" id="3.40.1160.10">
    <property type="entry name" value="Acetylglutamate kinase-like"/>
    <property type="match status" value="1"/>
</dbReference>
<dbReference type="PANTHER" id="PTHR21499:SF3">
    <property type="entry name" value="ASPARTOKINASE"/>
    <property type="match status" value="1"/>
</dbReference>
<keyword evidence="9 17" id="KW-0808">Transferase</keyword>
<comment type="catalytic activity">
    <reaction evidence="15 17">
        <text>L-aspartate + ATP = 4-phospho-L-aspartate + ADP</text>
        <dbReference type="Rhea" id="RHEA:23776"/>
        <dbReference type="ChEBI" id="CHEBI:29991"/>
        <dbReference type="ChEBI" id="CHEBI:30616"/>
        <dbReference type="ChEBI" id="CHEBI:57535"/>
        <dbReference type="ChEBI" id="CHEBI:456216"/>
        <dbReference type="EC" id="2.7.2.4"/>
    </reaction>
</comment>
<dbReference type="Proteomes" id="UP000198583">
    <property type="component" value="Unassembled WGS sequence"/>
</dbReference>
<evidence type="ECO:0000256" key="11">
    <source>
        <dbReference type="ARBA" id="ARBA00022777"/>
    </source>
</evidence>
<evidence type="ECO:0000259" key="19">
    <source>
        <dbReference type="PROSITE" id="PS51671"/>
    </source>
</evidence>
<feature type="binding site" evidence="16">
    <location>
        <begin position="7"/>
        <end position="10"/>
    </location>
    <ligand>
        <name>ATP</name>
        <dbReference type="ChEBI" id="CHEBI:30616"/>
    </ligand>
</feature>
<dbReference type="FunFam" id="3.30.2130.10:FF:000002">
    <property type="entry name" value="Aspartokinase"/>
    <property type="match status" value="1"/>
</dbReference>
<dbReference type="InterPro" id="IPR018042">
    <property type="entry name" value="Aspartate_kinase_CS"/>
</dbReference>
<dbReference type="PIRSF" id="PIRSF000726">
    <property type="entry name" value="Asp_kin"/>
    <property type="match status" value="1"/>
</dbReference>
<accession>A0A1I6EE20</accession>
<dbReference type="PANTHER" id="PTHR21499">
    <property type="entry name" value="ASPARTATE KINASE"/>
    <property type="match status" value="1"/>
</dbReference>
<dbReference type="EMBL" id="FOYL01000004">
    <property type="protein sequence ID" value="SFR15994.1"/>
    <property type="molecule type" value="Genomic_DNA"/>
</dbReference>
<dbReference type="GO" id="GO:0009090">
    <property type="term" value="P:homoserine biosynthetic process"/>
    <property type="evidence" value="ECO:0007669"/>
    <property type="project" value="TreeGrafter"/>
</dbReference>
<dbReference type="NCBIfam" id="NF005153">
    <property type="entry name" value="PRK06635.1-1"/>
    <property type="match status" value="1"/>
</dbReference>
<dbReference type="CDD" id="cd04913">
    <property type="entry name" value="ACT_AKii-LysC-BS-like_1"/>
    <property type="match status" value="1"/>
</dbReference>
<dbReference type="UniPathway" id="UPA00050">
    <property type="reaction ID" value="UER00461"/>
</dbReference>
<dbReference type="GO" id="GO:0019877">
    <property type="term" value="P:diaminopimelate biosynthetic process"/>
    <property type="evidence" value="ECO:0007669"/>
    <property type="project" value="UniProtKB-KW"/>
</dbReference>
<evidence type="ECO:0000256" key="13">
    <source>
        <dbReference type="ARBA" id="ARBA00022915"/>
    </source>
</evidence>
<evidence type="ECO:0000256" key="3">
    <source>
        <dbReference type="ARBA" id="ARBA00004986"/>
    </source>
</evidence>
<dbReference type="SUPFAM" id="SSF55021">
    <property type="entry name" value="ACT-like"/>
    <property type="match status" value="2"/>
</dbReference>
<dbReference type="PROSITE" id="PS51671">
    <property type="entry name" value="ACT"/>
    <property type="match status" value="1"/>
</dbReference>
<comment type="similarity">
    <text evidence="5 17">Belongs to the aspartokinase family.</text>
</comment>
<dbReference type="InterPro" id="IPR002912">
    <property type="entry name" value="ACT_dom"/>
</dbReference>
<evidence type="ECO:0000256" key="5">
    <source>
        <dbReference type="ARBA" id="ARBA00010122"/>
    </source>
</evidence>
<feature type="binding site" evidence="16">
    <location>
        <position position="180"/>
    </location>
    <ligand>
        <name>ATP</name>
        <dbReference type="ChEBI" id="CHEBI:30616"/>
    </ligand>
</feature>
<dbReference type="GO" id="GO:0005829">
    <property type="term" value="C:cytosol"/>
    <property type="evidence" value="ECO:0007669"/>
    <property type="project" value="TreeGrafter"/>
</dbReference>
<evidence type="ECO:0000256" key="7">
    <source>
        <dbReference type="ARBA" id="ARBA00016273"/>
    </source>
</evidence>
<dbReference type="Pfam" id="PF22468">
    <property type="entry name" value="ACT_9"/>
    <property type="match status" value="2"/>
</dbReference>
<feature type="binding site" evidence="16">
    <location>
        <position position="185"/>
    </location>
    <ligand>
        <name>ATP</name>
        <dbReference type="ChEBI" id="CHEBI:30616"/>
    </ligand>
</feature>
<evidence type="ECO:0000313" key="21">
    <source>
        <dbReference type="Proteomes" id="UP000198583"/>
    </source>
</evidence>
<keyword evidence="8 18" id="KW-0028">Amino-acid biosynthesis</keyword>
<evidence type="ECO:0000256" key="2">
    <source>
        <dbReference type="ARBA" id="ARBA00004766"/>
    </source>
</evidence>
<dbReference type="InterPro" id="IPR045865">
    <property type="entry name" value="ACT-like_dom_sf"/>
</dbReference>
<gene>
    <name evidence="20" type="ORF">SAMN04488564_104281</name>
</gene>
<evidence type="ECO:0000256" key="18">
    <source>
        <dbReference type="RuleBase" id="RU004249"/>
    </source>
</evidence>
<keyword evidence="14" id="KW-0457">Lysine biosynthesis</keyword>
<dbReference type="Gene3D" id="3.30.70.260">
    <property type="match status" value="2"/>
</dbReference>
<dbReference type="SUPFAM" id="SSF53633">
    <property type="entry name" value="Carbamate kinase-like"/>
    <property type="match status" value="1"/>
</dbReference>
<feature type="binding site" evidence="16">
    <location>
        <position position="74"/>
    </location>
    <ligand>
        <name>substrate</name>
    </ligand>
</feature>
<evidence type="ECO:0000313" key="20">
    <source>
        <dbReference type="EMBL" id="SFR15994.1"/>
    </source>
</evidence>
<name>A0A1I6EE20_9PSEU</name>
<comment type="pathway">
    <text evidence="3 18">Amino-acid biosynthesis; L-methionine biosynthesis via de novo pathway; L-homoserine from L-aspartate: step 1/3.</text>
</comment>
<dbReference type="RefSeq" id="WP_093594493.1">
    <property type="nucleotide sequence ID" value="NZ_FOYL01000004.1"/>
</dbReference>
<feature type="binding site" evidence="16">
    <location>
        <begin position="174"/>
        <end position="175"/>
    </location>
    <ligand>
        <name>ATP</name>
        <dbReference type="ChEBI" id="CHEBI:30616"/>
    </ligand>
</feature>
<evidence type="ECO:0000256" key="17">
    <source>
        <dbReference type="RuleBase" id="RU003448"/>
    </source>
</evidence>
<keyword evidence="12 16" id="KW-0067">ATP-binding</keyword>
<evidence type="ECO:0000256" key="16">
    <source>
        <dbReference type="PIRSR" id="PIRSR000726-1"/>
    </source>
</evidence>
<dbReference type="NCBIfam" id="NF005154">
    <property type="entry name" value="PRK06635.1-2"/>
    <property type="match status" value="1"/>
</dbReference>
<dbReference type="InterPro" id="IPR001048">
    <property type="entry name" value="Asp/Glu/Uridylate_kinase"/>
</dbReference>
<dbReference type="UniPathway" id="UPA00034">
    <property type="reaction ID" value="UER00015"/>
</dbReference>
<evidence type="ECO:0000256" key="10">
    <source>
        <dbReference type="ARBA" id="ARBA00022741"/>
    </source>
</evidence>
<dbReference type="STRING" id="84724.SAMN04488564_104281"/>
<feature type="domain" description="ACT" evidence="19">
    <location>
        <begin position="267"/>
        <end position="352"/>
    </location>
</feature>
<sequence>MALVVQKYGGSSVGSAERIKRVAERIVATKKAGNDVVVVVSAMGDTTDELLDLARQVSPVPPARELDMLLTSGERISMSLLAMAINSLGAEARSYTGSQAGVITTSVHGKARIIDVTPSRIQDATSEGAIAIVAGFQGVSQDSKEITTLGRGGSDTTAVALAAATKADVCEIYTDVDGVYTADPRIVPNAKKLDTITYEEMLEMAACGAKVLMLRCVEYARRYNVPVHVRSSFSNKTGTIVSGSVEDLPVEQAMITGVAHDRSEAKITVTAVPDHPGIAAKIFRVVAQAELDIDMVVQNVSQAASGRTDITFTLAKVDGPRAVAALEKSRGEIGFDQVLYDEHVGKVSLIGAGMRSHPGVTATFCEALATAGVNIDIISTSEIRISVICRDTQLDDAVRALHDAFDLGTDEEAVVYAGTGR</sequence>
<dbReference type="NCBIfam" id="NF005155">
    <property type="entry name" value="PRK06635.1-4"/>
    <property type="match status" value="1"/>
</dbReference>
<evidence type="ECO:0000256" key="9">
    <source>
        <dbReference type="ARBA" id="ARBA00022679"/>
    </source>
</evidence>
<dbReference type="OrthoDB" id="9799110at2"/>
<keyword evidence="10 16" id="KW-0547">Nucleotide-binding</keyword>
<dbReference type="EC" id="2.7.2.4" evidence="6 17"/>
<feature type="binding site" evidence="16">
    <location>
        <position position="47"/>
    </location>
    <ligand>
        <name>substrate</name>
    </ligand>
</feature>
<dbReference type="PROSITE" id="PS00324">
    <property type="entry name" value="ASPARTOKINASE"/>
    <property type="match status" value="1"/>
</dbReference>
<dbReference type="CDD" id="cd04936">
    <property type="entry name" value="ACT_AKii-LysC-BS-like_2"/>
    <property type="match status" value="1"/>
</dbReference>
<evidence type="ECO:0000256" key="15">
    <source>
        <dbReference type="ARBA" id="ARBA00047872"/>
    </source>
</evidence>
<comment type="pathway">
    <text evidence="2 18">Amino-acid biosynthesis; L-lysine biosynthesis via DAP pathway; (S)-tetrahydrodipicolinate from L-aspartate: step 1/4.</text>
</comment>
<reference evidence="21" key="1">
    <citation type="submission" date="2016-10" db="EMBL/GenBank/DDBJ databases">
        <authorList>
            <person name="Varghese N."/>
            <person name="Submissions S."/>
        </authorList>
    </citation>
    <scope>NUCLEOTIDE SEQUENCE [LARGE SCALE GENOMIC DNA]</scope>
    <source>
        <strain evidence="21">DSM 44232</strain>
    </source>
</reference>
<dbReference type="GO" id="GO:0009089">
    <property type="term" value="P:lysine biosynthetic process via diaminopimelate"/>
    <property type="evidence" value="ECO:0007669"/>
    <property type="project" value="UniProtKB-UniPathway"/>
</dbReference>
<protein>
    <recommendedName>
        <fullName evidence="7 17">Aspartokinase</fullName>
        <ecNumber evidence="6 17">2.7.2.4</ecNumber>
    </recommendedName>
</protein>